<keyword evidence="1" id="KW-0812">Transmembrane</keyword>
<keyword evidence="1" id="KW-0472">Membrane</keyword>
<feature type="transmembrane region" description="Helical" evidence="1">
    <location>
        <begin position="316"/>
        <end position="333"/>
    </location>
</feature>
<feature type="transmembrane region" description="Helical" evidence="1">
    <location>
        <begin position="353"/>
        <end position="375"/>
    </location>
</feature>
<dbReference type="EMBL" id="CP058601">
    <property type="protein sequence ID" value="QLG51076.1"/>
    <property type="molecule type" value="Genomic_DNA"/>
</dbReference>
<proteinExistence type="predicted"/>
<gene>
    <name evidence="2" type="ORF">HYG82_20695</name>
</gene>
<dbReference type="OrthoDB" id="194599at2157"/>
<dbReference type="Proteomes" id="UP000509241">
    <property type="component" value="Chromosome"/>
</dbReference>
<dbReference type="GeneID" id="56035764"/>
<dbReference type="RefSeq" id="WP_179264233.1">
    <property type="nucleotide sequence ID" value="NZ_CP058601.1"/>
</dbReference>
<protein>
    <submittedName>
        <fullName evidence="2">Uncharacterized protein</fullName>
    </submittedName>
</protein>
<name>A0A7D5KFD5_9EURY</name>
<evidence type="ECO:0000256" key="1">
    <source>
        <dbReference type="SAM" id="Phobius"/>
    </source>
</evidence>
<reference evidence="2 3" key="1">
    <citation type="submission" date="2020-07" db="EMBL/GenBank/DDBJ databases">
        <authorList>
            <person name="Cui H."/>
        </authorList>
    </citation>
    <scope>NUCLEOTIDE SEQUENCE [LARGE SCALE GENOMIC DNA]</scope>
    <source>
        <strain evidence="2 3">YPL8</strain>
    </source>
</reference>
<dbReference type="KEGG" id="haly:HYG82_20695"/>
<accession>A0A7D5KFD5</accession>
<dbReference type="AlphaFoldDB" id="A0A7D5KFD5"/>
<evidence type="ECO:0000313" key="3">
    <source>
        <dbReference type="Proteomes" id="UP000509241"/>
    </source>
</evidence>
<keyword evidence="3" id="KW-1185">Reference proteome</keyword>
<sequence>MILADEADVLEEAFYRAEVSDVSTLEYRGEQLHQYADYLGIERDIVPSLNSYFSVSAERRCEKHSIPVSSCGCHEEREAETTIYNLEPEALVEDWVRTLRDGDVFDSVELETLTPTRHALTARIDRSEITFQCFFDRDDFDRYDFEPLALEFGVSFFGDHTAVEREYCYSWRQFLEDGFREQLTRDVKRLKETIGADFYEYKPLEDFRDRVRQSLRQYFSDSGYEVRREVGEVCPVETTQYGIDTGKTDFVASKDESDYIVCHCQKTPGWHVHHFADNRIESAEQTPVIKDMTGKIEGKINTFLDIQTDKKTASRFVTVISTLFSVVFVVLLFDRLGSLSSFLRQQFQLGGSLEAIGVGLLILDAIAVIVLAAVITRPYYLDYRFSWNIEPFDEENTSEADN</sequence>
<organism evidence="2 3">
    <name type="scientific">Natrinema halophilum</name>
    <dbReference type="NCBI Taxonomy" id="1699371"/>
    <lineage>
        <taxon>Archaea</taxon>
        <taxon>Methanobacteriati</taxon>
        <taxon>Methanobacteriota</taxon>
        <taxon>Stenosarchaea group</taxon>
        <taxon>Halobacteria</taxon>
        <taxon>Halobacteriales</taxon>
        <taxon>Natrialbaceae</taxon>
        <taxon>Natrinema</taxon>
    </lineage>
</organism>
<keyword evidence="1" id="KW-1133">Transmembrane helix</keyword>
<evidence type="ECO:0000313" key="2">
    <source>
        <dbReference type="EMBL" id="QLG51076.1"/>
    </source>
</evidence>